<dbReference type="GeneID" id="67015114"/>
<dbReference type="Proteomes" id="UP000676310">
    <property type="component" value="Unassembled WGS sequence"/>
</dbReference>
<dbReference type="EMBL" id="CAJRGZ010000016">
    <property type="protein sequence ID" value="CAG5154290.1"/>
    <property type="molecule type" value="Genomic_DNA"/>
</dbReference>
<evidence type="ECO:0000313" key="1">
    <source>
        <dbReference type="EMBL" id="CAG5154290.1"/>
    </source>
</evidence>
<dbReference type="OrthoDB" id="5599753at2759"/>
<sequence>MTSESFRNMAYKFLLASLPFAGSALYLTYLHITLSRSVQCQTTPYLQDKSIAIPDTVQNSSENYIIHHECTRKKISTVALGASKPEMMVLFLRHTMATFSKRPPAWGIWYMIKDAKDRNTFNSAYIRSLQFVLGDRVCGVYVVTSRDKERITLTLDAPGSYKGPLVEGMLVVEVKEEGDQTTFINHTVMWREKGKGNAGVLEGVVGRWMHGLMVRGLIESGVQKLSAEIEEKKRL</sequence>
<comment type="caution">
    <text evidence="1">The sequence shown here is derived from an EMBL/GenBank/DDBJ whole genome shotgun (WGS) entry which is preliminary data.</text>
</comment>
<reference evidence="1" key="1">
    <citation type="submission" date="2021-05" db="EMBL/GenBank/DDBJ databases">
        <authorList>
            <person name="Stam R."/>
        </authorList>
    </citation>
    <scope>NUCLEOTIDE SEQUENCE</scope>
    <source>
        <strain evidence="1">CS162</strain>
    </source>
</reference>
<keyword evidence="2" id="KW-1185">Reference proteome</keyword>
<gene>
    <name evidence="1" type="ORF">ALTATR162_LOCUS3546</name>
</gene>
<proteinExistence type="predicted"/>
<evidence type="ECO:0000313" key="2">
    <source>
        <dbReference type="Proteomes" id="UP000676310"/>
    </source>
</evidence>
<protein>
    <submittedName>
        <fullName evidence="1">Uncharacterized protein</fullName>
    </submittedName>
</protein>
<accession>A0A8J2HWX2</accession>
<dbReference type="AlphaFoldDB" id="A0A8J2HWX2"/>
<name>A0A8J2HWX2_9PLEO</name>
<dbReference type="RefSeq" id="XP_043167089.1">
    <property type="nucleotide sequence ID" value="XM_043311154.1"/>
</dbReference>
<organism evidence="1 2">
    <name type="scientific">Alternaria atra</name>
    <dbReference type="NCBI Taxonomy" id="119953"/>
    <lineage>
        <taxon>Eukaryota</taxon>
        <taxon>Fungi</taxon>
        <taxon>Dikarya</taxon>
        <taxon>Ascomycota</taxon>
        <taxon>Pezizomycotina</taxon>
        <taxon>Dothideomycetes</taxon>
        <taxon>Pleosporomycetidae</taxon>
        <taxon>Pleosporales</taxon>
        <taxon>Pleosporineae</taxon>
        <taxon>Pleosporaceae</taxon>
        <taxon>Alternaria</taxon>
        <taxon>Alternaria sect. Ulocladioides</taxon>
    </lineage>
</organism>